<sequence length="244" mass="27816">MVVIFICIIAAVVAYLAFTKNGQQIKNRASGTVAEKIKDDAMTPEGAKARYNTAIRDKQEFYQKVTGTYTLVAGKLKAMEEDLQKTKKDILRVQTSINQCLDNNDDKRAMYYAQKLVTLQNQQTVYESKLPELQAKKDEQEELKNRAYDELLKLKGEKDTVILQMEADQQISELQKSLDKFNNSNAAQEGLEEVREGARRLNEQAKGASVAYESSAETLDYRMEQDERQQEAQAILDQMKNARK</sequence>
<organism evidence="2">
    <name type="scientific">virus sp. ctviY17</name>
    <dbReference type="NCBI Taxonomy" id="2825828"/>
    <lineage>
        <taxon>Viruses</taxon>
    </lineage>
</organism>
<name>A0A8S5RMS3_9VIRU</name>
<keyword evidence="1" id="KW-0175">Coiled coil</keyword>
<accession>A0A8S5RMS3</accession>
<protein>
    <submittedName>
        <fullName evidence="2">PspA/IM30 family</fullName>
    </submittedName>
</protein>
<evidence type="ECO:0000256" key="1">
    <source>
        <dbReference type="SAM" id="Coils"/>
    </source>
</evidence>
<evidence type="ECO:0000313" key="2">
    <source>
        <dbReference type="EMBL" id="DAE32373.1"/>
    </source>
</evidence>
<proteinExistence type="predicted"/>
<feature type="coiled-coil region" evidence="1">
    <location>
        <begin position="130"/>
        <end position="184"/>
    </location>
</feature>
<dbReference type="EMBL" id="BK059120">
    <property type="protein sequence ID" value="DAE32373.1"/>
    <property type="molecule type" value="Genomic_DNA"/>
</dbReference>
<reference evidence="2" key="1">
    <citation type="journal article" date="2021" name="Proc. Natl. Acad. Sci. U.S.A.">
        <title>A Catalog of Tens of Thousands of Viruses from Human Metagenomes Reveals Hidden Associations with Chronic Diseases.</title>
        <authorList>
            <person name="Tisza M.J."/>
            <person name="Buck C.B."/>
        </authorList>
    </citation>
    <scope>NUCLEOTIDE SEQUENCE</scope>
    <source>
        <strain evidence="2">CtviY17</strain>
    </source>
</reference>